<evidence type="ECO:0000313" key="8">
    <source>
        <dbReference type="EMBL" id="CAK0872108.1"/>
    </source>
</evidence>
<dbReference type="PANTHER" id="PTHR43811:SF19">
    <property type="entry name" value="39 KDA FK506-BINDING NUCLEAR PROTEIN"/>
    <property type="match status" value="1"/>
</dbReference>
<feature type="signal peptide" evidence="6">
    <location>
        <begin position="1"/>
        <end position="18"/>
    </location>
</feature>
<proteinExistence type="predicted"/>
<evidence type="ECO:0000256" key="1">
    <source>
        <dbReference type="ARBA" id="ARBA00000971"/>
    </source>
</evidence>
<keyword evidence="4 5" id="KW-0413">Isomerase</keyword>
<evidence type="ECO:0000256" key="3">
    <source>
        <dbReference type="ARBA" id="ARBA00023110"/>
    </source>
</evidence>
<dbReference type="SUPFAM" id="SSF54534">
    <property type="entry name" value="FKBP-like"/>
    <property type="match status" value="1"/>
</dbReference>
<dbReference type="InterPro" id="IPR000774">
    <property type="entry name" value="PPIase_FKBP_N"/>
</dbReference>
<dbReference type="Pfam" id="PF00254">
    <property type="entry name" value="FKBP_C"/>
    <property type="match status" value="1"/>
</dbReference>
<dbReference type="InterPro" id="IPR046357">
    <property type="entry name" value="PPIase_dom_sf"/>
</dbReference>
<name>A0ABN9VK20_9DINO</name>
<feature type="domain" description="PPIase FKBP-type" evidence="7">
    <location>
        <begin position="61"/>
        <end position="159"/>
    </location>
</feature>
<evidence type="ECO:0000256" key="2">
    <source>
        <dbReference type="ARBA" id="ARBA00013194"/>
    </source>
</evidence>
<evidence type="ECO:0000313" key="9">
    <source>
        <dbReference type="Proteomes" id="UP001189429"/>
    </source>
</evidence>
<dbReference type="Pfam" id="PF01346">
    <property type="entry name" value="FKBP_N"/>
    <property type="match status" value="1"/>
</dbReference>
<evidence type="ECO:0000256" key="6">
    <source>
        <dbReference type="SAM" id="SignalP"/>
    </source>
</evidence>
<evidence type="ECO:0000256" key="5">
    <source>
        <dbReference type="PROSITE-ProRule" id="PRU00277"/>
    </source>
</evidence>
<dbReference type="PROSITE" id="PS50059">
    <property type="entry name" value="FKBP_PPIASE"/>
    <property type="match status" value="1"/>
</dbReference>
<dbReference type="InterPro" id="IPR001179">
    <property type="entry name" value="PPIase_FKBP_dom"/>
</dbReference>
<keyword evidence="9" id="KW-1185">Reference proteome</keyword>
<dbReference type="EMBL" id="CAUYUJ010017134">
    <property type="protein sequence ID" value="CAK0872108.1"/>
    <property type="molecule type" value="Genomic_DNA"/>
</dbReference>
<organism evidence="8 9">
    <name type="scientific">Prorocentrum cordatum</name>
    <dbReference type="NCBI Taxonomy" id="2364126"/>
    <lineage>
        <taxon>Eukaryota</taxon>
        <taxon>Sar</taxon>
        <taxon>Alveolata</taxon>
        <taxon>Dinophyceae</taxon>
        <taxon>Prorocentrales</taxon>
        <taxon>Prorocentraceae</taxon>
        <taxon>Prorocentrum</taxon>
    </lineage>
</organism>
<protein>
    <recommendedName>
        <fullName evidence="2 5">peptidylprolyl isomerase</fullName>
        <ecNumber evidence="2 5">5.2.1.8</ecNumber>
    </recommendedName>
</protein>
<keyword evidence="6" id="KW-0732">Signal</keyword>
<reference evidence="8" key="1">
    <citation type="submission" date="2023-10" db="EMBL/GenBank/DDBJ databases">
        <authorList>
            <person name="Chen Y."/>
            <person name="Shah S."/>
            <person name="Dougan E. K."/>
            <person name="Thang M."/>
            <person name="Chan C."/>
        </authorList>
    </citation>
    <scope>NUCLEOTIDE SEQUENCE [LARGE SCALE GENOMIC DNA]</scope>
</reference>
<evidence type="ECO:0000256" key="4">
    <source>
        <dbReference type="ARBA" id="ARBA00023235"/>
    </source>
</evidence>
<comment type="catalytic activity">
    <reaction evidence="1 5">
        <text>[protein]-peptidylproline (omega=180) = [protein]-peptidylproline (omega=0)</text>
        <dbReference type="Rhea" id="RHEA:16237"/>
        <dbReference type="Rhea" id="RHEA-COMP:10747"/>
        <dbReference type="Rhea" id="RHEA-COMP:10748"/>
        <dbReference type="ChEBI" id="CHEBI:83833"/>
        <dbReference type="ChEBI" id="CHEBI:83834"/>
        <dbReference type="EC" id="5.2.1.8"/>
    </reaction>
</comment>
<dbReference type="Proteomes" id="UP001189429">
    <property type="component" value="Unassembled WGS sequence"/>
</dbReference>
<feature type="chain" id="PRO_5047441029" description="peptidylprolyl isomerase" evidence="6">
    <location>
        <begin position="19"/>
        <end position="238"/>
    </location>
</feature>
<gene>
    <name evidence="8" type="ORF">PCOR1329_LOCUS57668</name>
</gene>
<accession>A0ABN9VK20</accession>
<keyword evidence="3 5" id="KW-0697">Rotamase</keyword>
<dbReference type="PANTHER" id="PTHR43811">
    <property type="entry name" value="FKBP-TYPE PEPTIDYL-PROLYL CIS-TRANS ISOMERASE FKPA"/>
    <property type="match status" value="1"/>
</dbReference>
<sequence>MKLLLFAVFVLQSLGVFAGTNEEGKKFLEENKQREGVVTLKSGLQYKVLKKGDGKYFPTKSSPCECHYAGTTPALTPNAIDIPEADWAEFDSSYKRGSPTSFAPNQVIKGWTEAMQLMVEGDKWEMYIPSELGYGDGGSGEKIKGGDVLIFRMEILQIKGAKKRAAKCDFKTKENCEADEVEALEAWGKKPLEELSAEVARLKKKSGGALKAEERKQVDPLLKILKQIEKAKKKGMEL</sequence>
<dbReference type="EC" id="5.2.1.8" evidence="2 5"/>
<comment type="caution">
    <text evidence="8">The sequence shown here is derived from an EMBL/GenBank/DDBJ whole genome shotgun (WGS) entry which is preliminary data.</text>
</comment>
<evidence type="ECO:0000259" key="7">
    <source>
        <dbReference type="PROSITE" id="PS50059"/>
    </source>
</evidence>
<dbReference type="Gene3D" id="3.10.50.40">
    <property type="match status" value="1"/>
</dbReference>